<protein>
    <submittedName>
        <fullName evidence="1">YbaY family lipoprotein</fullName>
    </submittedName>
</protein>
<accession>A0ABV5HL19</accession>
<keyword evidence="2" id="KW-1185">Reference proteome</keyword>
<dbReference type="Pfam" id="PF09619">
    <property type="entry name" value="YscW"/>
    <property type="match status" value="1"/>
</dbReference>
<dbReference type="Proteomes" id="UP001589645">
    <property type="component" value="Unassembled WGS sequence"/>
</dbReference>
<evidence type="ECO:0000313" key="1">
    <source>
        <dbReference type="EMBL" id="MFB9134687.1"/>
    </source>
</evidence>
<gene>
    <name evidence="1" type="ORF">ACFFUV_06820</name>
</gene>
<evidence type="ECO:0000313" key="2">
    <source>
        <dbReference type="Proteomes" id="UP001589645"/>
    </source>
</evidence>
<dbReference type="InterPro" id="IPR053196">
    <property type="entry name" value="Lipoprotein_YbaY-like"/>
</dbReference>
<dbReference type="PROSITE" id="PS51257">
    <property type="entry name" value="PROKAR_LIPOPROTEIN"/>
    <property type="match status" value="1"/>
</dbReference>
<organism evidence="1 2">
    <name type="scientific">Vibrio olivae</name>
    <dbReference type="NCBI Taxonomy" id="1243002"/>
    <lineage>
        <taxon>Bacteria</taxon>
        <taxon>Pseudomonadati</taxon>
        <taxon>Pseudomonadota</taxon>
        <taxon>Gammaproteobacteria</taxon>
        <taxon>Vibrionales</taxon>
        <taxon>Vibrionaceae</taxon>
        <taxon>Vibrio</taxon>
    </lineage>
</organism>
<sequence length="142" mass="15834">MKKTFKAVISIVLGLTLIGCQTSDSETAMNKVESINGSLMYRERFALPDDAVVTVTLSDVSLADAPAKILTSQQFETRGAQVPFNFELLYDQSQIDSRHTYTVSARIEVNGRLRFITDTRYPVITDDRETEKVNLQLIGVKG</sequence>
<dbReference type="EMBL" id="JBHMEP010000001">
    <property type="protein sequence ID" value="MFB9134687.1"/>
    <property type="molecule type" value="Genomic_DNA"/>
</dbReference>
<dbReference type="RefSeq" id="WP_390190698.1">
    <property type="nucleotide sequence ID" value="NZ_JBHMEP010000001.1"/>
</dbReference>
<dbReference type="InterPro" id="IPR039366">
    <property type="entry name" value="Pilotin"/>
</dbReference>
<comment type="caution">
    <text evidence="1">The sequence shown here is derived from an EMBL/GenBank/DDBJ whole genome shotgun (WGS) entry which is preliminary data.</text>
</comment>
<reference evidence="1 2" key="1">
    <citation type="submission" date="2024-09" db="EMBL/GenBank/DDBJ databases">
        <authorList>
            <person name="Sun Q."/>
            <person name="Mori K."/>
        </authorList>
    </citation>
    <scope>NUCLEOTIDE SEQUENCE [LARGE SCALE GENOMIC DNA]</scope>
    <source>
        <strain evidence="1 2">CECT 8064</strain>
    </source>
</reference>
<dbReference type="PANTHER" id="PTHR38013">
    <property type="entry name" value="GLYCOPROTEIN/POLYSACCHARIDE METABOLISM"/>
    <property type="match status" value="1"/>
</dbReference>
<keyword evidence="1" id="KW-0449">Lipoprotein</keyword>
<dbReference type="PANTHER" id="PTHR38013:SF1">
    <property type="entry name" value="GLYCOPROTEIN_POLYSACCHARIDE METABOLISM"/>
    <property type="match status" value="1"/>
</dbReference>
<name>A0ABV5HL19_9VIBR</name>
<proteinExistence type="predicted"/>